<protein>
    <submittedName>
        <fullName evidence="6">AraC family transcriptional regulator</fullName>
    </submittedName>
</protein>
<reference evidence="6" key="1">
    <citation type="submission" date="2018-02" db="EMBL/GenBank/DDBJ databases">
        <authorList>
            <person name="Vasarhelyi B.M."/>
            <person name="Deshmukh S."/>
            <person name="Balint B."/>
            <person name="Kukolya J."/>
        </authorList>
    </citation>
    <scope>NUCLEOTIDE SEQUENCE</scope>
    <source>
        <strain evidence="6">KB22</strain>
    </source>
</reference>
<feature type="transmembrane region" description="Helical" evidence="4">
    <location>
        <begin position="124"/>
        <end position="145"/>
    </location>
</feature>
<dbReference type="PANTHER" id="PTHR43280">
    <property type="entry name" value="ARAC-FAMILY TRANSCRIPTIONAL REGULATOR"/>
    <property type="match status" value="1"/>
</dbReference>
<dbReference type="GO" id="GO:0043565">
    <property type="term" value="F:sequence-specific DNA binding"/>
    <property type="evidence" value="ECO:0007669"/>
    <property type="project" value="InterPro"/>
</dbReference>
<feature type="transmembrane region" description="Helical" evidence="4">
    <location>
        <begin position="193"/>
        <end position="211"/>
    </location>
</feature>
<accession>A0A928URX2</accession>
<proteinExistence type="predicted"/>
<feature type="transmembrane region" description="Helical" evidence="4">
    <location>
        <begin position="166"/>
        <end position="187"/>
    </location>
</feature>
<dbReference type="Gene3D" id="1.10.10.60">
    <property type="entry name" value="Homeodomain-like"/>
    <property type="match status" value="2"/>
</dbReference>
<evidence type="ECO:0000256" key="3">
    <source>
        <dbReference type="ARBA" id="ARBA00023163"/>
    </source>
</evidence>
<evidence type="ECO:0000256" key="1">
    <source>
        <dbReference type="ARBA" id="ARBA00023015"/>
    </source>
</evidence>
<dbReference type="SUPFAM" id="SSF46689">
    <property type="entry name" value="Homeodomain-like"/>
    <property type="match status" value="1"/>
</dbReference>
<feature type="domain" description="HTH araC/xylS-type" evidence="5">
    <location>
        <begin position="257"/>
        <end position="361"/>
    </location>
</feature>
<keyword evidence="3" id="KW-0804">Transcription</keyword>
<dbReference type="Pfam" id="PF12833">
    <property type="entry name" value="HTH_18"/>
    <property type="match status" value="1"/>
</dbReference>
<dbReference type="InterPro" id="IPR009057">
    <property type="entry name" value="Homeodomain-like_sf"/>
</dbReference>
<dbReference type="RefSeq" id="WP_196934423.1">
    <property type="nucleotide sequence ID" value="NZ_MU158698.1"/>
</dbReference>
<name>A0A928URX2_9SPHI</name>
<keyword evidence="1" id="KW-0805">Transcription regulation</keyword>
<dbReference type="InterPro" id="IPR018062">
    <property type="entry name" value="HTH_AraC-typ_CS"/>
</dbReference>
<evidence type="ECO:0000313" key="6">
    <source>
        <dbReference type="EMBL" id="MBE8712075.1"/>
    </source>
</evidence>
<dbReference type="AlphaFoldDB" id="A0A928URX2"/>
<dbReference type="PROSITE" id="PS00041">
    <property type="entry name" value="HTH_ARAC_FAMILY_1"/>
    <property type="match status" value="1"/>
</dbReference>
<keyword evidence="4" id="KW-0472">Membrane</keyword>
<dbReference type="PANTHER" id="PTHR43280:SF29">
    <property type="entry name" value="ARAC-FAMILY TRANSCRIPTIONAL REGULATOR"/>
    <property type="match status" value="1"/>
</dbReference>
<evidence type="ECO:0000313" key="7">
    <source>
        <dbReference type="Proteomes" id="UP000616201"/>
    </source>
</evidence>
<evidence type="ECO:0000256" key="4">
    <source>
        <dbReference type="SAM" id="Phobius"/>
    </source>
</evidence>
<feature type="transmembrane region" description="Helical" evidence="4">
    <location>
        <begin position="66"/>
        <end position="86"/>
    </location>
</feature>
<feature type="transmembrane region" description="Helical" evidence="4">
    <location>
        <begin position="98"/>
        <end position="118"/>
    </location>
</feature>
<keyword evidence="2" id="KW-0238">DNA-binding</keyword>
<dbReference type="EMBL" id="PRDK01000001">
    <property type="protein sequence ID" value="MBE8712075.1"/>
    <property type="molecule type" value="Genomic_DNA"/>
</dbReference>
<gene>
    <name evidence="6" type="ORF">C4F49_00060</name>
</gene>
<evidence type="ECO:0000256" key="2">
    <source>
        <dbReference type="ARBA" id="ARBA00023125"/>
    </source>
</evidence>
<dbReference type="InterPro" id="IPR018060">
    <property type="entry name" value="HTH_AraC"/>
</dbReference>
<dbReference type="PROSITE" id="PS01124">
    <property type="entry name" value="HTH_ARAC_FAMILY_2"/>
    <property type="match status" value="1"/>
</dbReference>
<evidence type="ECO:0000259" key="5">
    <source>
        <dbReference type="PROSITE" id="PS01124"/>
    </source>
</evidence>
<feature type="transmembrane region" description="Helical" evidence="4">
    <location>
        <begin position="36"/>
        <end position="54"/>
    </location>
</feature>
<dbReference type="Proteomes" id="UP000616201">
    <property type="component" value="Unassembled WGS sequence"/>
</dbReference>
<dbReference type="GO" id="GO:0003700">
    <property type="term" value="F:DNA-binding transcription factor activity"/>
    <property type="evidence" value="ECO:0007669"/>
    <property type="project" value="InterPro"/>
</dbReference>
<organism evidence="6 7">
    <name type="scientific">Sphingobacterium hungaricum</name>
    <dbReference type="NCBI Taxonomy" id="2082723"/>
    <lineage>
        <taxon>Bacteria</taxon>
        <taxon>Pseudomonadati</taxon>
        <taxon>Bacteroidota</taxon>
        <taxon>Sphingobacteriia</taxon>
        <taxon>Sphingobacteriales</taxon>
        <taxon>Sphingobacteriaceae</taxon>
        <taxon>Sphingobacterium</taxon>
    </lineage>
</organism>
<keyword evidence="4" id="KW-1133">Transmembrane helix</keyword>
<feature type="transmembrane region" description="Helical" evidence="4">
    <location>
        <begin position="6"/>
        <end position="24"/>
    </location>
</feature>
<dbReference type="SMART" id="SM00342">
    <property type="entry name" value="HTH_ARAC"/>
    <property type="match status" value="1"/>
</dbReference>
<keyword evidence="7" id="KW-1185">Reference proteome</keyword>
<comment type="caution">
    <text evidence="6">The sequence shown here is derived from an EMBL/GenBank/DDBJ whole genome shotgun (WGS) entry which is preliminary data.</text>
</comment>
<sequence>MDFNLTLTTLIAGGLLLLSFLKLSNAVQVNKKANKYFGVFVFLWASFWLDEMILPEEYNPYSPAILALRFIQFLVPLTFFLSVQFYTKPDFHYSFKDLRLLILPLIFLLLLFSNRYIPEDLFKVIYISLILSNSLFYTLLSYIKIKRHQRNIELFSSDTSSIDLRWLKYIIYSFIASAMIIIFYNILSKADGLNVYINLCFLIIVYLVAFYSMRQQEIYPKGLNFEETIGDGHLADRGNNLERIKRLDVTELNKLKEDLLKLMEDELPYLDSELNLFKLSDKLGISSHQLSYVLNEGFGENFFNFVNKYRVEKAKELLTNPTYDHLNMVAIGYDAGFNSKTAFNTTFKKMTSLTPTEYKNIGSKQ</sequence>
<keyword evidence="4" id="KW-0812">Transmembrane</keyword>